<organism evidence="2 3">
    <name type="scientific">Brevundimonas goettingensis</name>
    <dbReference type="NCBI Taxonomy" id="2774190"/>
    <lineage>
        <taxon>Bacteria</taxon>
        <taxon>Pseudomonadati</taxon>
        <taxon>Pseudomonadota</taxon>
        <taxon>Alphaproteobacteria</taxon>
        <taxon>Caulobacterales</taxon>
        <taxon>Caulobacteraceae</taxon>
        <taxon>Brevundimonas</taxon>
    </lineage>
</organism>
<dbReference type="Proteomes" id="UP000663918">
    <property type="component" value="Chromosome"/>
</dbReference>
<dbReference type="InterPro" id="IPR057572">
    <property type="entry name" value="NonGDSL"/>
</dbReference>
<sequence>MRLKTILLTAAAGIGLGLILTGAARAQTQRATEPVIPTPAQTPPQGAPACPVSSDSLVLAGDGLRRSKAAVAQNRLNILAIGSSSIEGVGASRADLGFVPLLQTDLRARMPEVAVNVWNRGIGGETAHETVNRLQAEIERFQPDLVIWQIGTNDILRARPWNDLAADLQRGEAILSAAGVDVLLVDPQRLPENGVNFRGKNVELGEAARMIALEGNRVGYAVQRRFDAMQGWGRLSRGGIGPDDLHMNDEGYACWAAITAEGLAAALG</sequence>
<accession>A0A975GWD8</accession>
<dbReference type="CDD" id="cd00229">
    <property type="entry name" value="SGNH_hydrolase"/>
    <property type="match status" value="1"/>
</dbReference>
<evidence type="ECO:0000313" key="2">
    <source>
        <dbReference type="EMBL" id="QTC91718.1"/>
    </source>
</evidence>
<keyword evidence="2" id="KW-0378">Hydrolase</keyword>
<dbReference type="SUPFAM" id="SSF52266">
    <property type="entry name" value="SGNH hydrolase"/>
    <property type="match status" value="1"/>
</dbReference>
<evidence type="ECO:0000256" key="1">
    <source>
        <dbReference type="SAM" id="SignalP"/>
    </source>
</evidence>
<protein>
    <submittedName>
        <fullName evidence="2">SGNH/GDSL hydrolase family protein</fullName>
    </submittedName>
</protein>
<dbReference type="PANTHER" id="PTHR30383:SF5">
    <property type="entry name" value="SGNH HYDROLASE-TYPE ESTERASE DOMAIN-CONTAINING PROTEIN"/>
    <property type="match status" value="1"/>
</dbReference>
<dbReference type="InterPro" id="IPR036514">
    <property type="entry name" value="SGNH_hydro_sf"/>
</dbReference>
<dbReference type="Pfam" id="PF25182">
    <property type="entry name" value="NonGDSL"/>
    <property type="match status" value="1"/>
</dbReference>
<feature type="chain" id="PRO_5038007425" evidence="1">
    <location>
        <begin position="27"/>
        <end position="268"/>
    </location>
</feature>
<dbReference type="Gene3D" id="3.40.50.1110">
    <property type="entry name" value="SGNH hydrolase"/>
    <property type="match status" value="1"/>
</dbReference>
<dbReference type="AlphaFoldDB" id="A0A975GWD8"/>
<dbReference type="EMBL" id="CP062222">
    <property type="protein sequence ID" value="QTC91718.1"/>
    <property type="molecule type" value="Genomic_DNA"/>
</dbReference>
<keyword evidence="1" id="KW-0732">Signal</keyword>
<name>A0A975GWD8_9CAUL</name>
<dbReference type="KEGG" id="bgoe:IFJ75_01935"/>
<dbReference type="GO" id="GO:0004622">
    <property type="term" value="F:phosphatidylcholine lysophospholipase activity"/>
    <property type="evidence" value="ECO:0007669"/>
    <property type="project" value="TreeGrafter"/>
</dbReference>
<keyword evidence="3" id="KW-1185">Reference proteome</keyword>
<gene>
    <name evidence="2" type="ORF">IFJ75_01935</name>
</gene>
<reference evidence="2" key="1">
    <citation type="submission" date="2020-09" db="EMBL/GenBank/DDBJ databases">
        <title>Brevundimonas sp. LVF2 isolated from a puddle in Goettingen, Germany.</title>
        <authorList>
            <person name="Friedrich I."/>
            <person name="Klassen A."/>
            <person name="Hannes N."/>
            <person name="Schneider D."/>
            <person name="Hertel R."/>
            <person name="Daniel R."/>
        </authorList>
    </citation>
    <scope>NUCLEOTIDE SEQUENCE</scope>
    <source>
        <strain evidence="2">LVF2</strain>
    </source>
</reference>
<dbReference type="PANTHER" id="PTHR30383">
    <property type="entry name" value="THIOESTERASE 1/PROTEASE 1/LYSOPHOSPHOLIPASE L1"/>
    <property type="match status" value="1"/>
</dbReference>
<evidence type="ECO:0000313" key="3">
    <source>
        <dbReference type="Proteomes" id="UP000663918"/>
    </source>
</evidence>
<feature type="signal peptide" evidence="1">
    <location>
        <begin position="1"/>
        <end position="26"/>
    </location>
</feature>
<proteinExistence type="predicted"/>
<dbReference type="RefSeq" id="WP_207870896.1">
    <property type="nucleotide sequence ID" value="NZ_CP062222.1"/>
</dbReference>
<dbReference type="InterPro" id="IPR051532">
    <property type="entry name" value="Ester_Hydrolysis_Enzymes"/>
</dbReference>